<sequence length="330" mass="36660">MTIIYANWSACIKNYLLAQDLWDIFFLTTTKPPRPEDDAVEFKAWRKKNAAALHAIQISCSVEIQSQIDDISSAKTVWDMLPKLVHQPPSKGANYNPVGEHGNSLNIQSSNVQEDRSTIAPDQKVEPGSSSNNPGHVHIVEALAELMSEDDLEVQDNLGETALMATTANGKYKVAQCMLRKNKKLVSMGTTGLYGSQILPVVKAISNGYINMARYLYSLTPLEDLIPEKGDRSGSTLCTQAIYSRALDIALDLIRRCPRLVLAPDRQDLSPFHALASMKYAFPSGHRLVFWKRWIFSCIHIQSANGTSTNEVHLIIQKDEGPQSDAVKTY</sequence>
<comment type="caution">
    <text evidence="2">The sequence shown here is derived from an EMBL/GenBank/DDBJ whole genome shotgun (WGS) entry which is preliminary data.</text>
</comment>
<accession>A0A8T1RMP6</accession>
<dbReference type="PANTHER" id="PTHR24121:SF16">
    <property type="entry name" value="NON-SPECIFIC SERINE_THREONINE PROTEIN KINASE"/>
    <property type="match status" value="1"/>
</dbReference>
<proteinExistence type="predicted"/>
<gene>
    <name evidence="2" type="ORF">CIPAW_01G096900</name>
</gene>
<dbReference type="EMBL" id="CM031809">
    <property type="protein sequence ID" value="KAG6667382.1"/>
    <property type="molecule type" value="Genomic_DNA"/>
</dbReference>
<organism evidence="2 3">
    <name type="scientific">Carya illinoinensis</name>
    <name type="common">Pecan</name>
    <dbReference type="NCBI Taxonomy" id="32201"/>
    <lineage>
        <taxon>Eukaryota</taxon>
        <taxon>Viridiplantae</taxon>
        <taxon>Streptophyta</taxon>
        <taxon>Embryophyta</taxon>
        <taxon>Tracheophyta</taxon>
        <taxon>Spermatophyta</taxon>
        <taxon>Magnoliopsida</taxon>
        <taxon>eudicotyledons</taxon>
        <taxon>Gunneridae</taxon>
        <taxon>Pentapetalae</taxon>
        <taxon>rosids</taxon>
        <taxon>fabids</taxon>
        <taxon>Fagales</taxon>
        <taxon>Juglandaceae</taxon>
        <taxon>Carya</taxon>
    </lineage>
</organism>
<protein>
    <recommendedName>
        <fullName evidence="4">DUF4219 domain-containing protein</fullName>
    </recommendedName>
</protein>
<dbReference type="EMBL" id="CM031809">
    <property type="protein sequence ID" value="KAG6667381.1"/>
    <property type="molecule type" value="Genomic_DNA"/>
</dbReference>
<evidence type="ECO:0008006" key="4">
    <source>
        <dbReference type="Google" id="ProtNLM"/>
    </source>
</evidence>
<name>A0A8T1RMP6_CARIL</name>
<reference evidence="2" key="1">
    <citation type="submission" date="2020-12" db="EMBL/GenBank/DDBJ databases">
        <title>WGS assembly of Carya illinoinensis cv. Pawnee.</title>
        <authorList>
            <person name="Platts A."/>
            <person name="Shu S."/>
            <person name="Wright S."/>
            <person name="Barry K."/>
            <person name="Edger P."/>
            <person name="Pires J.C."/>
            <person name="Schmutz J."/>
        </authorList>
    </citation>
    <scope>NUCLEOTIDE SEQUENCE</scope>
    <source>
        <tissue evidence="2">Leaf</tissue>
    </source>
</reference>
<dbReference type="Proteomes" id="UP000811609">
    <property type="component" value="Chromosome 1"/>
</dbReference>
<dbReference type="PANTHER" id="PTHR24121">
    <property type="entry name" value="NO MECHANORECEPTOR POTENTIAL C, ISOFORM D-RELATED"/>
    <property type="match status" value="1"/>
</dbReference>
<feature type="region of interest" description="Disordered" evidence="1">
    <location>
        <begin position="112"/>
        <end position="135"/>
    </location>
</feature>
<evidence type="ECO:0000256" key="1">
    <source>
        <dbReference type="SAM" id="MobiDB-lite"/>
    </source>
</evidence>
<keyword evidence="3" id="KW-1185">Reference proteome</keyword>
<dbReference type="AlphaFoldDB" id="A0A8T1RMP6"/>
<dbReference type="Pfam" id="PF14223">
    <property type="entry name" value="Retrotran_gag_2"/>
    <property type="match status" value="1"/>
</dbReference>
<evidence type="ECO:0000313" key="2">
    <source>
        <dbReference type="EMBL" id="KAG6667382.1"/>
    </source>
</evidence>
<evidence type="ECO:0000313" key="3">
    <source>
        <dbReference type="Proteomes" id="UP000811609"/>
    </source>
</evidence>